<protein>
    <submittedName>
        <fullName evidence="2">Uncharacterized protein</fullName>
    </submittedName>
</protein>
<reference evidence="2" key="2">
    <citation type="journal article" date="2015" name="Fish Shellfish Immunol.">
        <title>Early steps in the European eel (Anguilla anguilla)-Vibrio vulnificus interaction in the gills: Role of the RtxA13 toxin.</title>
        <authorList>
            <person name="Callol A."/>
            <person name="Pajuelo D."/>
            <person name="Ebbesson L."/>
            <person name="Teles M."/>
            <person name="MacKenzie S."/>
            <person name="Amaro C."/>
        </authorList>
    </citation>
    <scope>NUCLEOTIDE SEQUENCE</scope>
</reference>
<evidence type="ECO:0000313" key="2">
    <source>
        <dbReference type="EMBL" id="JAH17177.1"/>
    </source>
</evidence>
<evidence type="ECO:0000256" key="1">
    <source>
        <dbReference type="SAM" id="MobiDB-lite"/>
    </source>
</evidence>
<accession>A0A0E9QKY2</accession>
<dbReference type="EMBL" id="GBXM01091400">
    <property type="protein sequence ID" value="JAH17177.1"/>
    <property type="molecule type" value="Transcribed_RNA"/>
</dbReference>
<feature type="region of interest" description="Disordered" evidence="1">
    <location>
        <begin position="1"/>
        <end position="23"/>
    </location>
</feature>
<dbReference type="AlphaFoldDB" id="A0A0E9QKY2"/>
<proteinExistence type="predicted"/>
<organism evidence="2">
    <name type="scientific">Anguilla anguilla</name>
    <name type="common">European freshwater eel</name>
    <name type="synonym">Muraena anguilla</name>
    <dbReference type="NCBI Taxonomy" id="7936"/>
    <lineage>
        <taxon>Eukaryota</taxon>
        <taxon>Metazoa</taxon>
        <taxon>Chordata</taxon>
        <taxon>Craniata</taxon>
        <taxon>Vertebrata</taxon>
        <taxon>Euteleostomi</taxon>
        <taxon>Actinopterygii</taxon>
        <taxon>Neopterygii</taxon>
        <taxon>Teleostei</taxon>
        <taxon>Anguilliformes</taxon>
        <taxon>Anguillidae</taxon>
        <taxon>Anguilla</taxon>
    </lineage>
</organism>
<name>A0A0E9QKY2_ANGAN</name>
<sequence>MYPGQGGGWSLSQRALGERNAPWTGRQSIAGHIMNV</sequence>
<reference evidence="2" key="1">
    <citation type="submission" date="2014-11" db="EMBL/GenBank/DDBJ databases">
        <authorList>
            <person name="Amaro Gonzalez C."/>
        </authorList>
    </citation>
    <scope>NUCLEOTIDE SEQUENCE</scope>
</reference>